<dbReference type="InterPro" id="IPR006461">
    <property type="entry name" value="PLAC_motif_containing"/>
</dbReference>
<comment type="caution">
    <text evidence="2">The sequence shown here is derived from an EMBL/GenBank/DDBJ whole genome shotgun (WGS) entry which is preliminary data.</text>
</comment>
<dbReference type="EMBL" id="JAGPXD010000005">
    <property type="protein sequence ID" value="KAH7353872.1"/>
    <property type="molecule type" value="Genomic_DNA"/>
</dbReference>
<evidence type="ECO:0000313" key="2">
    <source>
        <dbReference type="EMBL" id="KAH7353872.1"/>
    </source>
</evidence>
<feature type="compositionally biased region" description="Low complexity" evidence="1">
    <location>
        <begin position="31"/>
        <end position="68"/>
    </location>
</feature>
<dbReference type="NCBIfam" id="TIGR01571">
    <property type="entry name" value="A_thal_Cys_rich"/>
    <property type="match status" value="1"/>
</dbReference>
<dbReference type="Proteomes" id="UP000813385">
    <property type="component" value="Unassembled WGS sequence"/>
</dbReference>
<sequence>MAYQQQQNGTFTTEPMPAYNEAAMAQPDYSQKPGQPQQQHPYQQQPTQPIQHQPSMQQHMQHQYSESSSLQSQTWENSLCNCSPCGTCLLGTCLPCVVYGRTSERMRDPSMRTYSAVNTDCLLMAGIHCFTGCGWVLGMMKRGEIRERFGIKGGGMGDCCTSYWCMCCALIQQDKEVQRRLGAGPIAQGYQPNKEGMQMRPQ</sequence>
<dbReference type="OrthoDB" id="1045822at2759"/>
<gene>
    <name evidence="2" type="ORF">B0T11DRAFT_121517</name>
</gene>
<dbReference type="AlphaFoldDB" id="A0A8K0X0C3"/>
<organism evidence="2 3">
    <name type="scientific">Plectosphaerella cucumerina</name>
    <dbReference type="NCBI Taxonomy" id="40658"/>
    <lineage>
        <taxon>Eukaryota</taxon>
        <taxon>Fungi</taxon>
        <taxon>Dikarya</taxon>
        <taxon>Ascomycota</taxon>
        <taxon>Pezizomycotina</taxon>
        <taxon>Sordariomycetes</taxon>
        <taxon>Hypocreomycetidae</taxon>
        <taxon>Glomerellales</taxon>
        <taxon>Plectosphaerellaceae</taxon>
        <taxon>Plectosphaerella</taxon>
    </lineage>
</organism>
<proteinExistence type="predicted"/>
<name>A0A8K0X0C3_9PEZI</name>
<protein>
    <submittedName>
        <fullName evidence="2">PLAC8 family protein</fullName>
    </submittedName>
</protein>
<evidence type="ECO:0000313" key="3">
    <source>
        <dbReference type="Proteomes" id="UP000813385"/>
    </source>
</evidence>
<feature type="compositionally biased region" description="Polar residues" evidence="1">
    <location>
        <begin position="1"/>
        <end position="13"/>
    </location>
</feature>
<evidence type="ECO:0000256" key="1">
    <source>
        <dbReference type="SAM" id="MobiDB-lite"/>
    </source>
</evidence>
<feature type="region of interest" description="Disordered" evidence="1">
    <location>
        <begin position="1"/>
        <end position="68"/>
    </location>
</feature>
<dbReference type="PANTHER" id="PTHR15907">
    <property type="entry name" value="DUF614 FAMILY PROTEIN-RELATED"/>
    <property type="match status" value="1"/>
</dbReference>
<accession>A0A8K0X0C3</accession>
<dbReference type="Pfam" id="PF04749">
    <property type="entry name" value="PLAC8"/>
    <property type="match status" value="1"/>
</dbReference>
<keyword evidence="3" id="KW-1185">Reference proteome</keyword>
<reference evidence="2" key="1">
    <citation type="journal article" date="2021" name="Nat. Commun.">
        <title>Genetic determinants of endophytism in the Arabidopsis root mycobiome.</title>
        <authorList>
            <person name="Mesny F."/>
            <person name="Miyauchi S."/>
            <person name="Thiergart T."/>
            <person name="Pickel B."/>
            <person name="Atanasova L."/>
            <person name="Karlsson M."/>
            <person name="Huettel B."/>
            <person name="Barry K.W."/>
            <person name="Haridas S."/>
            <person name="Chen C."/>
            <person name="Bauer D."/>
            <person name="Andreopoulos W."/>
            <person name="Pangilinan J."/>
            <person name="LaButti K."/>
            <person name="Riley R."/>
            <person name="Lipzen A."/>
            <person name="Clum A."/>
            <person name="Drula E."/>
            <person name="Henrissat B."/>
            <person name="Kohler A."/>
            <person name="Grigoriev I.V."/>
            <person name="Martin F.M."/>
            <person name="Hacquard S."/>
        </authorList>
    </citation>
    <scope>NUCLEOTIDE SEQUENCE</scope>
    <source>
        <strain evidence="2">MPI-CAGE-AT-0016</strain>
    </source>
</reference>